<feature type="domain" description="HTH tetR-type" evidence="3">
    <location>
        <begin position="5"/>
        <end position="65"/>
    </location>
</feature>
<evidence type="ECO:0000256" key="1">
    <source>
        <dbReference type="ARBA" id="ARBA00023125"/>
    </source>
</evidence>
<dbReference type="RefSeq" id="WP_093917550.1">
    <property type="nucleotide sequence ID" value="NZ_FPAJ01000007.1"/>
</dbReference>
<dbReference type="InterPro" id="IPR041678">
    <property type="entry name" value="TetR_C_16"/>
</dbReference>
<organism evidence="4 5">
    <name type="scientific">Sulfitobacter marinus</name>
    <dbReference type="NCBI Taxonomy" id="394264"/>
    <lineage>
        <taxon>Bacteria</taxon>
        <taxon>Pseudomonadati</taxon>
        <taxon>Pseudomonadota</taxon>
        <taxon>Alphaproteobacteria</taxon>
        <taxon>Rhodobacterales</taxon>
        <taxon>Roseobacteraceae</taxon>
        <taxon>Sulfitobacter</taxon>
    </lineage>
</organism>
<dbReference type="SUPFAM" id="SSF48498">
    <property type="entry name" value="Tetracyclin repressor-like, C-terminal domain"/>
    <property type="match status" value="1"/>
</dbReference>
<keyword evidence="5" id="KW-1185">Reference proteome</keyword>
<gene>
    <name evidence="4" type="ORF">SAMN04488040_3369</name>
</gene>
<dbReference type="Pfam" id="PF00440">
    <property type="entry name" value="TetR_N"/>
    <property type="match status" value="1"/>
</dbReference>
<dbReference type="InterPro" id="IPR036271">
    <property type="entry name" value="Tet_transcr_reg_TetR-rel_C_sf"/>
</dbReference>
<dbReference type="OrthoDB" id="9779746at2"/>
<keyword evidence="1 2" id="KW-0238">DNA-binding</keyword>
<accession>A0A1I6VJF6</accession>
<dbReference type="InterPro" id="IPR001647">
    <property type="entry name" value="HTH_TetR"/>
</dbReference>
<evidence type="ECO:0000313" key="5">
    <source>
        <dbReference type="Proteomes" id="UP000199239"/>
    </source>
</evidence>
<dbReference type="SUPFAM" id="SSF46689">
    <property type="entry name" value="Homeodomain-like"/>
    <property type="match status" value="1"/>
</dbReference>
<dbReference type="GO" id="GO:0003677">
    <property type="term" value="F:DNA binding"/>
    <property type="evidence" value="ECO:0007669"/>
    <property type="project" value="UniProtKB-UniRule"/>
</dbReference>
<dbReference type="EMBL" id="FPAJ01000007">
    <property type="protein sequence ID" value="SFT13838.1"/>
    <property type="molecule type" value="Genomic_DNA"/>
</dbReference>
<reference evidence="5" key="1">
    <citation type="submission" date="2016-10" db="EMBL/GenBank/DDBJ databases">
        <authorList>
            <person name="Varghese N."/>
            <person name="Submissions S."/>
        </authorList>
    </citation>
    <scope>NUCLEOTIDE SEQUENCE [LARGE SCALE GENOMIC DNA]</scope>
    <source>
        <strain evidence="5">DSM 23422</strain>
    </source>
</reference>
<dbReference type="STRING" id="394264.SAMN04488040_3369"/>
<feature type="DNA-binding region" description="H-T-H motif" evidence="2">
    <location>
        <begin position="28"/>
        <end position="47"/>
    </location>
</feature>
<dbReference type="Proteomes" id="UP000199239">
    <property type="component" value="Unassembled WGS sequence"/>
</dbReference>
<dbReference type="Gene3D" id="1.10.357.10">
    <property type="entry name" value="Tetracycline Repressor, domain 2"/>
    <property type="match status" value="1"/>
</dbReference>
<sequence length="182" mass="20052">MSKSEHTRSALLQSATRQFGEFGYSNASLRKIAGQAGVDVALISRYFGGKLGLFNASLKECLNWPELLDPANDPIETAIEKFTDPTSEDHKFSTTRMIILNADDPIVGERVRVALFDKLIDPLEARMDGAHVKERLAMFIAVIVGASITRYSLQVPGMASADAKMHSRQLRHLIDAALSFKC</sequence>
<dbReference type="AlphaFoldDB" id="A0A1I6VJF6"/>
<protein>
    <submittedName>
        <fullName evidence="4">Transcriptional regulator, TetR family</fullName>
    </submittedName>
</protein>
<dbReference type="PROSITE" id="PS50977">
    <property type="entry name" value="HTH_TETR_2"/>
    <property type="match status" value="1"/>
</dbReference>
<evidence type="ECO:0000313" key="4">
    <source>
        <dbReference type="EMBL" id="SFT13838.1"/>
    </source>
</evidence>
<evidence type="ECO:0000259" key="3">
    <source>
        <dbReference type="PROSITE" id="PS50977"/>
    </source>
</evidence>
<name>A0A1I6VJF6_9RHOB</name>
<evidence type="ECO:0000256" key="2">
    <source>
        <dbReference type="PROSITE-ProRule" id="PRU00335"/>
    </source>
</evidence>
<proteinExistence type="predicted"/>
<dbReference type="InterPro" id="IPR009057">
    <property type="entry name" value="Homeodomain-like_sf"/>
</dbReference>
<dbReference type="Pfam" id="PF17920">
    <property type="entry name" value="TetR_C_16"/>
    <property type="match status" value="1"/>
</dbReference>